<reference evidence="2" key="1">
    <citation type="submission" date="2024-07" db="EMBL/GenBank/DDBJ databases">
        <authorList>
            <person name="Yu S.T."/>
        </authorList>
    </citation>
    <scope>NUCLEOTIDE SEQUENCE</scope>
    <source>
        <strain evidence="2">R28</strain>
    </source>
</reference>
<gene>
    <name evidence="2" type="ORF">AB5J49_20960</name>
</gene>
<dbReference type="RefSeq" id="WP_369170149.1">
    <property type="nucleotide sequence ID" value="NZ_CP163439.1"/>
</dbReference>
<dbReference type="EMBL" id="CP163439">
    <property type="protein sequence ID" value="XDQ35609.1"/>
    <property type="molecule type" value="Genomic_DNA"/>
</dbReference>
<feature type="transmembrane region" description="Helical" evidence="1">
    <location>
        <begin position="55"/>
        <end position="82"/>
    </location>
</feature>
<sequence length="310" mass="32770">MGRGEIQQAHRPDGSTTAFAELNAAAALAAAQLPAAWLLWWVVEVTGSDDYGIGYGGAFGLVCLFLFAPLILPVLGLLHAAAHIGPAGALARLAANRLRGPRWAWHLLCATAVGAVWAALTAVLWGRPFIHTAAAAAALGVLPVLGLAYGRGRARETGQVWRAWSVWLRSALLSAALFMLVIVVAVPATVMGLIEEYEPPKLPAERLAGVWRGEDGAVLRLHSGGGAQVSKLPTQSESGDWYPDPIDMCDGTGSWSPGEQGGRDAVLVRLDGGCGRDTYWTIGGTEHEPELFVLFGDPDAADLRILKRTS</sequence>
<evidence type="ECO:0000313" key="2">
    <source>
        <dbReference type="EMBL" id="XDQ35609.1"/>
    </source>
</evidence>
<protein>
    <recommendedName>
        <fullName evidence="3">Integral membrane protein</fullName>
    </recommendedName>
</protein>
<feature type="transmembrane region" description="Helical" evidence="1">
    <location>
        <begin position="103"/>
        <end position="123"/>
    </location>
</feature>
<evidence type="ECO:0008006" key="3">
    <source>
        <dbReference type="Google" id="ProtNLM"/>
    </source>
</evidence>
<keyword evidence="1" id="KW-0472">Membrane</keyword>
<keyword evidence="1" id="KW-0812">Transmembrane</keyword>
<dbReference type="AlphaFoldDB" id="A0AB39PYY0"/>
<feature type="transmembrane region" description="Helical" evidence="1">
    <location>
        <begin position="21"/>
        <end position="43"/>
    </location>
</feature>
<organism evidence="2">
    <name type="scientific">Streptomyces sp. R28</name>
    <dbReference type="NCBI Taxonomy" id="3238628"/>
    <lineage>
        <taxon>Bacteria</taxon>
        <taxon>Bacillati</taxon>
        <taxon>Actinomycetota</taxon>
        <taxon>Actinomycetes</taxon>
        <taxon>Kitasatosporales</taxon>
        <taxon>Streptomycetaceae</taxon>
        <taxon>Streptomyces</taxon>
    </lineage>
</organism>
<keyword evidence="1" id="KW-1133">Transmembrane helix</keyword>
<feature type="transmembrane region" description="Helical" evidence="1">
    <location>
        <begin position="171"/>
        <end position="194"/>
    </location>
</feature>
<name>A0AB39PYY0_9ACTN</name>
<accession>A0AB39PYY0</accession>
<proteinExistence type="predicted"/>
<evidence type="ECO:0000256" key="1">
    <source>
        <dbReference type="SAM" id="Phobius"/>
    </source>
</evidence>
<feature type="transmembrane region" description="Helical" evidence="1">
    <location>
        <begin position="129"/>
        <end position="150"/>
    </location>
</feature>